<dbReference type="AlphaFoldDB" id="A0A1I2N7N0"/>
<gene>
    <name evidence="2" type="ORF">SAMN04488033_11941</name>
</gene>
<dbReference type="Pfam" id="PF14054">
    <property type="entry name" value="DUF4249"/>
    <property type="match status" value="1"/>
</dbReference>
<accession>A0A1I2N7N0</accession>
<feature type="signal peptide" evidence="1">
    <location>
        <begin position="1"/>
        <end position="22"/>
    </location>
</feature>
<dbReference type="InterPro" id="IPR025345">
    <property type="entry name" value="DUF4249"/>
</dbReference>
<organism evidence="2 3">
    <name type="scientific">Salegentibacter agarivorans</name>
    <dbReference type="NCBI Taxonomy" id="345907"/>
    <lineage>
        <taxon>Bacteria</taxon>
        <taxon>Pseudomonadati</taxon>
        <taxon>Bacteroidota</taxon>
        <taxon>Flavobacteriia</taxon>
        <taxon>Flavobacteriales</taxon>
        <taxon>Flavobacteriaceae</taxon>
        <taxon>Salegentibacter</taxon>
    </lineage>
</organism>
<reference evidence="3" key="1">
    <citation type="submission" date="2016-10" db="EMBL/GenBank/DDBJ databases">
        <authorList>
            <person name="Varghese N."/>
            <person name="Submissions S."/>
        </authorList>
    </citation>
    <scope>NUCLEOTIDE SEQUENCE [LARGE SCALE GENOMIC DNA]</scope>
    <source>
        <strain evidence="3">DSM 23515</strain>
    </source>
</reference>
<evidence type="ECO:0008006" key="4">
    <source>
        <dbReference type="Google" id="ProtNLM"/>
    </source>
</evidence>
<dbReference type="Proteomes" id="UP000199116">
    <property type="component" value="Unassembled WGS sequence"/>
</dbReference>
<keyword evidence="3" id="KW-1185">Reference proteome</keyword>
<sequence length="387" mass="43889">MKLITINKKLLLLFLLSIAVLSCVEEIPIEPETFEEAIVIEGSITNEEKQHQIKLSKAFKIDTTGPNPLSGASVTVTGDREYIFEESEPGIYTSTKIFSAQPGVEYQLSIQTNGEEYKSEPMQLLNNREIASINANRITYEGDDGVAITLNQESTQSDANYYRYEYSETFKFNSRFFKTSDLVIRDGIPVEVPKTKEEYTCYRTEESQDIILANTNSLSEDNVNNLLLTFIKADDPKLARRYSVLVKQYVISRGAYNYYATLEELSGSDNVFSQSQPGYFSGNLENINNPDEKIIGFFDVSSVSTKRTFFSYEDFFDSEHSNPYLASYCPIESPDLPHLIELVENRNVRWFSTVPVPFGTPVFEIVPASCVDCTVFGSNEVPDFWEE</sequence>
<dbReference type="EMBL" id="FOOH01000019">
    <property type="protein sequence ID" value="SFF99925.1"/>
    <property type="molecule type" value="Genomic_DNA"/>
</dbReference>
<dbReference type="RefSeq" id="WP_093305500.1">
    <property type="nucleotide sequence ID" value="NZ_FOOH01000019.1"/>
</dbReference>
<name>A0A1I2N7N0_9FLAO</name>
<keyword evidence="1" id="KW-0732">Signal</keyword>
<evidence type="ECO:0000313" key="2">
    <source>
        <dbReference type="EMBL" id="SFF99925.1"/>
    </source>
</evidence>
<protein>
    <recommendedName>
        <fullName evidence="4">DUF4249 domain-containing protein</fullName>
    </recommendedName>
</protein>
<evidence type="ECO:0000313" key="3">
    <source>
        <dbReference type="Proteomes" id="UP000199116"/>
    </source>
</evidence>
<evidence type="ECO:0000256" key="1">
    <source>
        <dbReference type="SAM" id="SignalP"/>
    </source>
</evidence>
<dbReference type="PROSITE" id="PS51257">
    <property type="entry name" value="PROKAR_LIPOPROTEIN"/>
    <property type="match status" value="1"/>
</dbReference>
<proteinExistence type="predicted"/>
<feature type="chain" id="PRO_5011704530" description="DUF4249 domain-containing protein" evidence="1">
    <location>
        <begin position="23"/>
        <end position="387"/>
    </location>
</feature>